<evidence type="ECO:0000256" key="11">
    <source>
        <dbReference type="ARBA" id="ARBA00023034"/>
    </source>
</evidence>
<evidence type="ECO:0000256" key="9">
    <source>
        <dbReference type="ARBA" id="ARBA00022737"/>
    </source>
</evidence>
<evidence type="ECO:0000256" key="5">
    <source>
        <dbReference type="ARBA" id="ARBA00022448"/>
    </source>
</evidence>
<evidence type="ECO:0000313" key="16">
    <source>
        <dbReference type="Proteomes" id="UP001516023"/>
    </source>
</evidence>
<feature type="transmembrane region" description="Helical" evidence="13">
    <location>
        <begin position="536"/>
        <end position="556"/>
    </location>
</feature>
<reference evidence="15 16" key="1">
    <citation type="journal article" date="2020" name="G3 (Bethesda)">
        <title>Improved Reference Genome for Cyclotella cryptica CCMP332, a Model for Cell Wall Morphogenesis, Salinity Adaptation, and Lipid Production in Diatoms (Bacillariophyta).</title>
        <authorList>
            <person name="Roberts W.R."/>
            <person name="Downey K.M."/>
            <person name="Ruck E.C."/>
            <person name="Traller J.C."/>
            <person name="Alverson A.J."/>
        </authorList>
    </citation>
    <scope>NUCLEOTIDE SEQUENCE [LARGE SCALE GENOMIC DNA]</scope>
    <source>
        <strain evidence="15 16">CCMP332</strain>
    </source>
</reference>
<evidence type="ECO:0000256" key="3">
    <source>
        <dbReference type="ARBA" id="ARBA00007809"/>
    </source>
</evidence>
<keyword evidence="10 13" id="KW-1133">Transmembrane helix</keyword>
<dbReference type="GO" id="GO:0005886">
    <property type="term" value="C:plasma membrane"/>
    <property type="evidence" value="ECO:0007669"/>
    <property type="project" value="UniProtKB-SubCell"/>
</dbReference>
<dbReference type="Proteomes" id="UP001516023">
    <property type="component" value="Unassembled WGS sequence"/>
</dbReference>
<feature type="transmembrane region" description="Helical" evidence="13">
    <location>
        <begin position="450"/>
        <end position="468"/>
    </location>
</feature>
<feature type="transmembrane region" description="Helical" evidence="13">
    <location>
        <begin position="413"/>
        <end position="429"/>
    </location>
</feature>
<comment type="caution">
    <text evidence="15">The sequence shown here is derived from an EMBL/GenBank/DDBJ whole genome shotgun (WGS) entry which is preliminary data.</text>
</comment>
<comment type="subcellular location">
    <subcellularLocation>
        <location evidence="1">Cell membrane</location>
        <topology evidence="1">Multi-pass membrane protein</topology>
    </subcellularLocation>
    <subcellularLocation>
        <location evidence="2">Golgi apparatus membrane</location>
        <topology evidence="2">Multi-pass membrane protein</topology>
    </subcellularLocation>
</comment>
<protein>
    <recommendedName>
        <fullName evidence="4">Sugar transporter SWEET1</fullName>
    </recommendedName>
</protein>
<dbReference type="GO" id="GO:0000139">
    <property type="term" value="C:Golgi membrane"/>
    <property type="evidence" value="ECO:0007669"/>
    <property type="project" value="UniProtKB-SubCell"/>
</dbReference>
<feature type="transmembrane region" description="Helical" evidence="13">
    <location>
        <begin position="112"/>
        <end position="135"/>
    </location>
</feature>
<dbReference type="InterPro" id="IPR047664">
    <property type="entry name" value="SWEET"/>
</dbReference>
<keyword evidence="16" id="KW-1185">Reference proteome</keyword>
<feature type="transmembrane region" description="Helical" evidence="13">
    <location>
        <begin position="87"/>
        <end position="106"/>
    </location>
</feature>
<dbReference type="FunFam" id="1.20.1280.290:FF:000004">
    <property type="entry name" value="Sugar transporter SWEET"/>
    <property type="match status" value="2"/>
</dbReference>
<name>A0ABD3PRS9_9STRA</name>
<feature type="transmembrane region" description="Helical" evidence="13">
    <location>
        <begin position="231"/>
        <end position="250"/>
    </location>
</feature>
<dbReference type="AlphaFoldDB" id="A0ABD3PRS9"/>
<evidence type="ECO:0000256" key="6">
    <source>
        <dbReference type="ARBA" id="ARBA00022475"/>
    </source>
</evidence>
<evidence type="ECO:0000256" key="10">
    <source>
        <dbReference type="ARBA" id="ARBA00022989"/>
    </source>
</evidence>
<keyword evidence="5" id="KW-0813">Transport</keyword>
<evidence type="ECO:0000313" key="15">
    <source>
        <dbReference type="EMBL" id="KAL3790319.1"/>
    </source>
</evidence>
<keyword evidence="6" id="KW-1003">Cell membrane</keyword>
<feature type="transmembrane region" description="Helical" evidence="13">
    <location>
        <begin position="178"/>
        <end position="198"/>
    </location>
</feature>
<keyword evidence="12 13" id="KW-0472">Membrane</keyword>
<keyword evidence="8 13" id="KW-0812">Transmembrane</keyword>
<evidence type="ECO:0000256" key="7">
    <source>
        <dbReference type="ARBA" id="ARBA00022597"/>
    </source>
</evidence>
<feature type="transmembrane region" description="Helical" evidence="13">
    <location>
        <begin position="205"/>
        <end position="225"/>
    </location>
</feature>
<comment type="similarity">
    <text evidence="3">Belongs to the SWEET sugar transporter family.</text>
</comment>
<feature type="transmembrane region" description="Helical" evidence="13">
    <location>
        <begin position="147"/>
        <end position="166"/>
    </location>
</feature>
<keyword evidence="7" id="KW-0762">Sugar transport</keyword>
<feature type="transmembrane region" description="Helical" evidence="13">
    <location>
        <begin position="480"/>
        <end position="499"/>
    </location>
</feature>
<dbReference type="PANTHER" id="PTHR10791">
    <property type="entry name" value="RAG1-ACTIVATING PROTEIN 1"/>
    <property type="match status" value="1"/>
</dbReference>
<dbReference type="InterPro" id="IPR004316">
    <property type="entry name" value="SWEET_rpt"/>
</dbReference>
<feature type="non-terminal residue" evidence="15">
    <location>
        <position position="1"/>
    </location>
</feature>
<keyword evidence="11" id="KW-0333">Golgi apparatus</keyword>
<keyword evidence="14" id="KW-0732">Signal</keyword>
<evidence type="ECO:0000256" key="2">
    <source>
        <dbReference type="ARBA" id="ARBA00004653"/>
    </source>
</evidence>
<keyword evidence="9" id="KW-0677">Repeat</keyword>
<accession>A0ABD3PRS9</accession>
<dbReference type="EMBL" id="JABMIG020000130">
    <property type="protein sequence ID" value="KAL3790319.1"/>
    <property type="molecule type" value="Genomic_DNA"/>
</dbReference>
<evidence type="ECO:0000256" key="14">
    <source>
        <dbReference type="SAM" id="SignalP"/>
    </source>
</evidence>
<evidence type="ECO:0000256" key="12">
    <source>
        <dbReference type="ARBA" id="ARBA00023136"/>
    </source>
</evidence>
<feature type="chain" id="PRO_5044889510" description="Sugar transporter SWEET1" evidence="14">
    <location>
        <begin position="31"/>
        <end position="567"/>
    </location>
</feature>
<sequence length="567" mass="62052">IQVMPLMIAAKKTPSLAALLLQLFCVITRGSDVSITSESPVPTMDTWKSIMSACCKMAPYTGILCSLAPLPTIRQIARDKTTGVMPLLPYSSMVSNSFVWVMYGSLKNLKSVFWANSVGFLLGAYYFFTFSVYCGPTSNPPGTVEQHLKAITSIILLNAVLVFSLPKDRAKDFVGKEGMISFIVLFASPLTALKHVIVSKSAASIPLPFTIASVINCLLWSVVGIFQMRDFYIALPSVMGLCCAVAQLVLKAMYRDRVKVPNKITLDFTKQRHRVGSSGKQNNIVVTSLPAVACPRFNFERFSLLHRSIRHMRSLAFFARSIAVLWIFCEVVAQQDDMTITVGGVSTWESFLKLCDTMAPYTGVLCFLAPLPTILQISRDKTVGNLPLLPYSSMVSNSFVWVMYGLLKKAPSVLYSNAVGVTLGAYYFFMFAKFCGPMASNLPGTVSQHLRGASAIILSNVFLAGWMSKETASEIIGKEGVLFCIVLFASPLAALKHVIASKSAASIPLPFTVACLFNCVAWSCVGIWLMEDFNIYFPNLMGLSCAIAQLLLKIVFGDRPKSTDLPK</sequence>
<dbReference type="Pfam" id="PF03083">
    <property type="entry name" value="MtN3_slv"/>
    <property type="match status" value="4"/>
</dbReference>
<evidence type="ECO:0000256" key="4">
    <source>
        <dbReference type="ARBA" id="ARBA00021741"/>
    </source>
</evidence>
<evidence type="ECO:0000256" key="13">
    <source>
        <dbReference type="SAM" id="Phobius"/>
    </source>
</evidence>
<proteinExistence type="inferred from homology"/>
<gene>
    <name evidence="15" type="ORF">HJC23_002945</name>
</gene>
<evidence type="ECO:0000256" key="8">
    <source>
        <dbReference type="ARBA" id="ARBA00022692"/>
    </source>
</evidence>
<dbReference type="Gene3D" id="1.20.1280.290">
    <property type="match status" value="4"/>
</dbReference>
<feature type="transmembrane region" description="Helical" evidence="13">
    <location>
        <begin position="511"/>
        <end position="530"/>
    </location>
</feature>
<feature type="signal peptide" evidence="14">
    <location>
        <begin position="1"/>
        <end position="30"/>
    </location>
</feature>
<organism evidence="15 16">
    <name type="scientific">Cyclotella cryptica</name>
    <dbReference type="NCBI Taxonomy" id="29204"/>
    <lineage>
        <taxon>Eukaryota</taxon>
        <taxon>Sar</taxon>
        <taxon>Stramenopiles</taxon>
        <taxon>Ochrophyta</taxon>
        <taxon>Bacillariophyta</taxon>
        <taxon>Coscinodiscophyceae</taxon>
        <taxon>Thalassiosirophycidae</taxon>
        <taxon>Stephanodiscales</taxon>
        <taxon>Stephanodiscaceae</taxon>
        <taxon>Cyclotella</taxon>
    </lineage>
</organism>
<evidence type="ECO:0000256" key="1">
    <source>
        <dbReference type="ARBA" id="ARBA00004651"/>
    </source>
</evidence>
<dbReference type="PANTHER" id="PTHR10791:SF30">
    <property type="entry name" value="SUGAR TRANSPORTER SWEET1"/>
    <property type="match status" value="1"/>
</dbReference>